<gene>
    <name evidence="2" type="ORF">AK830_g853</name>
</gene>
<evidence type="ECO:0000256" key="1">
    <source>
        <dbReference type="SAM" id="MobiDB-lite"/>
    </source>
</evidence>
<comment type="caution">
    <text evidence="2">The sequence shown here is derived from an EMBL/GenBank/DDBJ whole genome shotgun (WGS) entry which is preliminary data.</text>
</comment>
<feature type="compositionally biased region" description="Basic residues" evidence="1">
    <location>
        <begin position="1"/>
        <end position="10"/>
    </location>
</feature>
<name>A0A0P7BVJ2_9HYPO</name>
<keyword evidence="3" id="KW-1185">Reference proteome</keyword>
<dbReference type="AlphaFoldDB" id="A0A0P7BVJ2"/>
<sequence>MSPARSRRLRGSQAVRRSSRLANITRDNEAESHQSSTDRPPSPTVPRHTGVDGDDPVDCSLIAVANPTQDERGEHATHTAREHDPPSGTDEAYEISRASHAAMAATARAPWFAWGADIAFRVREADTVPEIAERKRQPYALPTPGIDETYEIARAPLATMTAAPGVPRFSWGADITHTVKETDTVPGIAERKRRPYALNLHHLYTMVSIEPPKRYKVAHFVYPINCSADWAKHTIDFVCYGKQKFTAIWEIWQVTWDEKQWARVLFLNIQPWIQLRDLSVVWRFFHPCFH</sequence>
<accession>A0A0P7BVJ2</accession>
<dbReference type="EMBL" id="LKCW01000005">
    <property type="protein sequence ID" value="KPM45773.1"/>
    <property type="molecule type" value="Genomic_DNA"/>
</dbReference>
<feature type="region of interest" description="Disordered" evidence="1">
    <location>
        <begin position="1"/>
        <end position="91"/>
    </location>
</feature>
<organism evidence="2 3">
    <name type="scientific">Neonectria ditissima</name>
    <dbReference type="NCBI Taxonomy" id="78410"/>
    <lineage>
        <taxon>Eukaryota</taxon>
        <taxon>Fungi</taxon>
        <taxon>Dikarya</taxon>
        <taxon>Ascomycota</taxon>
        <taxon>Pezizomycotina</taxon>
        <taxon>Sordariomycetes</taxon>
        <taxon>Hypocreomycetidae</taxon>
        <taxon>Hypocreales</taxon>
        <taxon>Nectriaceae</taxon>
        <taxon>Neonectria</taxon>
    </lineage>
</organism>
<evidence type="ECO:0000313" key="3">
    <source>
        <dbReference type="Proteomes" id="UP000050424"/>
    </source>
</evidence>
<reference evidence="2 3" key="1">
    <citation type="submission" date="2015-09" db="EMBL/GenBank/DDBJ databases">
        <title>Draft genome of a European isolate of the apple canker pathogen Neonectria ditissima.</title>
        <authorList>
            <person name="Gomez-Cortecero A."/>
            <person name="Harrison R.J."/>
            <person name="Armitage A.D."/>
        </authorList>
    </citation>
    <scope>NUCLEOTIDE SEQUENCE [LARGE SCALE GENOMIC DNA]</scope>
    <source>
        <strain evidence="2 3">R09/05</strain>
    </source>
</reference>
<evidence type="ECO:0000313" key="2">
    <source>
        <dbReference type="EMBL" id="KPM45773.1"/>
    </source>
</evidence>
<dbReference type="OrthoDB" id="10376522at2759"/>
<protein>
    <submittedName>
        <fullName evidence="2">Uncharacterized protein</fullName>
    </submittedName>
</protein>
<proteinExistence type="predicted"/>
<feature type="compositionally biased region" description="Basic and acidic residues" evidence="1">
    <location>
        <begin position="69"/>
        <end position="85"/>
    </location>
</feature>
<dbReference type="Proteomes" id="UP000050424">
    <property type="component" value="Unassembled WGS sequence"/>
</dbReference>